<dbReference type="OrthoDB" id="9769991at2"/>
<dbReference type="Proteomes" id="UP000184612">
    <property type="component" value="Unassembled WGS sequence"/>
</dbReference>
<proteinExistence type="predicted"/>
<dbReference type="AlphaFoldDB" id="A0A1M7YJW2"/>
<organism evidence="4 5">
    <name type="scientific">Anaerocolumna xylanovorans DSM 12503</name>
    <dbReference type="NCBI Taxonomy" id="1121345"/>
    <lineage>
        <taxon>Bacteria</taxon>
        <taxon>Bacillati</taxon>
        <taxon>Bacillota</taxon>
        <taxon>Clostridia</taxon>
        <taxon>Lachnospirales</taxon>
        <taxon>Lachnospiraceae</taxon>
        <taxon>Anaerocolumna</taxon>
    </lineage>
</organism>
<dbReference type="EMBL" id="FRFD01000012">
    <property type="protein sequence ID" value="SHO52909.1"/>
    <property type="molecule type" value="Genomic_DNA"/>
</dbReference>
<evidence type="ECO:0000256" key="2">
    <source>
        <dbReference type="ARBA" id="ARBA00022679"/>
    </source>
</evidence>
<dbReference type="InterPro" id="IPR008928">
    <property type="entry name" value="6-hairpin_glycosidase_sf"/>
</dbReference>
<evidence type="ECO:0000313" key="5">
    <source>
        <dbReference type="Proteomes" id="UP000184612"/>
    </source>
</evidence>
<dbReference type="InterPro" id="IPR052047">
    <property type="entry name" value="GH94_Enzymes"/>
</dbReference>
<keyword evidence="2" id="KW-0808">Transferase</keyword>
<evidence type="ECO:0000256" key="1">
    <source>
        <dbReference type="ARBA" id="ARBA00022676"/>
    </source>
</evidence>
<keyword evidence="5" id="KW-1185">Reference proteome</keyword>
<dbReference type="Pfam" id="PF17167">
    <property type="entry name" value="Glyco_hydro_94"/>
    <property type="match status" value="1"/>
</dbReference>
<evidence type="ECO:0000313" key="4">
    <source>
        <dbReference type="EMBL" id="SHO52909.1"/>
    </source>
</evidence>
<dbReference type="PANTHER" id="PTHR37469">
    <property type="entry name" value="CELLOBIONIC ACID PHOSPHORYLASE-RELATED"/>
    <property type="match status" value="1"/>
</dbReference>
<protein>
    <recommendedName>
        <fullName evidence="3">Glycosyl hydrolase 94 catalytic domain-containing protein</fullName>
    </recommendedName>
</protein>
<reference evidence="4 5" key="1">
    <citation type="submission" date="2016-12" db="EMBL/GenBank/DDBJ databases">
        <authorList>
            <person name="Song W.-J."/>
            <person name="Kurnit D.M."/>
        </authorList>
    </citation>
    <scope>NUCLEOTIDE SEQUENCE [LARGE SCALE GENOMIC DNA]</scope>
    <source>
        <strain evidence="4 5">DSM 12503</strain>
    </source>
</reference>
<accession>A0A1M7YJW2</accession>
<dbReference type="SUPFAM" id="SSF48208">
    <property type="entry name" value="Six-hairpin glycosidases"/>
    <property type="match status" value="1"/>
</dbReference>
<gene>
    <name evidence="4" type="ORF">SAMN02745217_03862</name>
</gene>
<dbReference type="Gene3D" id="1.50.10.10">
    <property type="match status" value="1"/>
</dbReference>
<dbReference type="STRING" id="1121345.SAMN02745217_03862"/>
<feature type="domain" description="Glycosyl hydrolase 94 catalytic" evidence="3">
    <location>
        <begin position="363"/>
        <end position="783"/>
    </location>
</feature>
<dbReference type="GO" id="GO:0005975">
    <property type="term" value="P:carbohydrate metabolic process"/>
    <property type="evidence" value="ECO:0007669"/>
    <property type="project" value="InterPro"/>
</dbReference>
<dbReference type="InterPro" id="IPR012341">
    <property type="entry name" value="6hp_glycosidase-like_sf"/>
</dbReference>
<keyword evidence="1" id="KW-0328">Glycosyltransferase</keyword>
<sequence length="866" mass="99544">MRMEEEIDFYAKQLQLIQEKSEEICAMPGNTYFLSDGSILCFPRKDGDNRFPYGTKGFNFWTYASGYMHANDGLFSPFIRANEGQEPKIAFFAGWKGEDNYEVLSLLAVPRLPETKFPEVIRYTVFNRTCTNYITQVRQMRFAIRVLADEKKGMYFTVLMQNFGDKEQEFYLSPYVNPFLSNSIFENSEHRWFRKGEFKKGGTDDSGRFIFSVNEDLSRTKSVTNYGVLEQKVILTEGCRLQKQEATTSRYQYVGGIYSSLHIGEALKRGGFGKAVHTTAFNDTAIAGELLYFSVPARQSVRLELTFRYCIHSDSSKDLELLLQKQNPCQTDELVQAKNREEKEEDKRLLAEFGTSAVKGFDNRVFTHFFTYLKYQVTFCSLIKGYVQLAESSLIGIRDVFQAIEGMLYYNPEAARAKMLEALGFIAPNGRCPRQYALPVSKDAAPVMDLREFIDQGVWVINTLTAYLKFTGDFEILEESCGYYEIVDEKRRSVRLSAKTDSVLAHMLCIMDYLIQNQDPVTGCIRALYGDWNDALDGLGVSMDGTGEFGNGVSVMVTLQVYQNLYDMEELLQLLGGYEEIIKSYQKVSEEIEKGLKRHAVIENEEGEKRIVHGWGDRQAYYVGSYQDPDLVSRYGITSNAFWVISGLYKKDRERKEMILEAFAHLDSRFGLKTFEPYFKPDTPGVGRIYKLPPGTAENGAAYIHATAFGIMALFMMGEPEKAWEQLRKILPFTHEHISCSPYVMPNSYGDNLFLNIDGESMQDWQTGSSNVVLKILLRFVFGFQAEYGGFFLQPAAWIPFENYQFSLKYQNSLLQIHYCKKNSKKRTFFVNQEVYPSIWDEDMKIDKLWMDKKDLKETVIILIED</sequence>
<evidence type="ECO:0000259" key="3">
    <source>
        <dbReference type="Pfam" id="PF17167"/>
    </source>
</evidence>
<dbReference type="InterPro" id="IPR033432">
    <property type="entry name" value="GH94_catalytic"/>
</dbReference>
<dbReference type="PANTHER" id="PTHR37469:SF2">
    <property type="entry name" value="CELLOBIONIC ACID PHOSPHORYLASE"/>
    <property type="match status" value="1"/>
</dbReference>
<dbReference type="RefSeq" id="WP_073590506.1">
    <property type="nucleotide sequence ID" value="NZ_FRFD01000012.1"/>
</dbReference>
<dbReference type="GO" id="GO:0016757">
    <property type="term" value="F:glycosyltransferase activity"/>
    <property type="evidence" value="ECO:0007669"/>
    <property type="project" value="UniProtKB-KW"/>
</dbReference>
<name>A0A1M7YJW2_9FIRM</name>